<accession>A0A2W5RDM7</accession>
<dbReference type="Proteomes" id="UP000249135">
    <property type="component" value="Unassembled WGS sequence"/>
</dbReference>
<feature type="region of interest" description="Disordered" evidence="1">
    <location>
        <begin position="569"/>
        <end position="595"/>
    </location>
</feature>
<dbReference type="EMBL" id="QFPP01000668">
    <property type="protein sequence ID" value="PZQ61410.1"/>
    <property type="molecule type" value="Genomic_DNA"/>
</dbReference>
<comment type="caution">
    <text evidence="2">The sequence shown here is derived from an EMBL/GenBank/DDBJ whole genome shotgun (WGS) entry which is preliminary data.</text>
</comment>
<evidence type="ECO:0000313" key="2">
    <source>
        <dbReference type="EMBL" id="PZQ61410.1"/>
    </source>
</evidence>
<feature type="compositionally biased region" description="Basic residues" evidence="1">
    <location>
        <begin position="579"/>
        <end position="595"/>
    </location>
</feature>
<sequence length="634" mass="67564">MVRTLPVVMPTPAVDWLPTMATVPVMTPRLMTELLVPPAIAEPRLPAITMLPAINPWLTTELTVPPCRLEPWLPMMATRPVSVPRLSTLFTVPPPRASPWLPTIAMLAFIRLPLLRLCTLLTMPPPRADPVLPAMVMLPAPMRPWLITLLTVPPPCVLPWLPSTVICPPAMVPPLITLLATPPPCTLPRLPRMAMRLPPMLPLLSTELIVPLCALPWLPVIATCEPAMRPLLRLRRLAALASSPSACAPLRWLPVMATCEPLVRPSLNTLLATAVLPSRVLTSLAVLPLMVVGLPSVLAPSPTIALLASAMPFSARTLSAVLPSSCMLLARSAPSTCTALALAAPTPLPMTAWPAIVPSLPSLLMLLARLSASVTGTVGIERLCTVAPHRDRRARHPHAVLALEVHAVGHEDAVLRIADAGDLAVATAGAHVAGRVVGDRHRAAGEARIAIARQRVDQRRAADGRHLRGAVVAQREGRAAVDARVLVQHDRVGGGARHAAFAEGVARACHGTGTGGHLGCGVARQLRGGRQARAGALAFLDAHAVGDQLAALRRQLARGVVAQAHAARVDGARSASTRRAGRRPRCPRSHSHVRSRPCCRRGRCARCAPCLRSPARCWRPPGPRSPARRARCCC</sequence>
<name>A0A2W5RDM7_VARPD</name>
<organism evidence="2 3">
    <name type="scientific">Variovorax paradoxus</name>
    <dbReference type="NCBI Taxonomy" id="34073"/>
    <lineage>
        <taxon>Bacteria</taxon>
        <taxon>Pseudomonadati</taxon>
        <taxon>Pseudomonadota</taxon>
        <taxon>Betaproteobacteria</taxon>
        <taxon>Burkholderiales</taxon>
        <taxon>Comamonadaceae</taxon>
        <taxon>Variovorax</taxon>
    </lineage>
</organism>
<protein>
    <submittedName>
        <fullName evidence="2">Uncharacterized protein</fullName>
    </submittedName>
</protein>
<proteinExistence type="predicted"/>
<evidence type="ECO:0000313" key="3">
    <source>
        <dbReference type="Proteomes" id="UP000249135"/>
    </source>
</evidence>
<reference evidence="2 3" key="1">
    <citation type="submission" date="2017-08" db="EMBL/GenBank/DDBJ databases">
        <title>Infants hospitalized years apart are colonized by the same room-sourced microbial strains.</title>
        <authorList>
            <person name="Brooks B."/>
            <person name="Olm M.R."/>
            <person name="Firek B.A."/>
            <person name="Baker R."/>
            <person name="Thomas B.C."/>
            <person name="Morowitz M.J."/>
            <person name="Banfield J.F."/>
        </authorList>
    </citation>
    <scope>NUCLEOTIDE SEQUENCE [LARGE SCALE GENOMIC DNA]</scope>
    <source>
        <strain evidence="2">S2_005_003_R2_41</strain>
    </source>
</reference>
<evidence type="ECO:0000256" key="1">
    <source>
        <dbReference type="SAM" id="MobiDB-lite"/>
    </source>
</evidence>
<gene>
    <name evidence="2" type="ORF">DI563_29055</name>
</gene>
<dbReference type="AlphaFoldDB" id="A0A2W5RDM7"/>